<protein>
    <submittedName>
        <fullName evidence="1">Uncharacterized protein</fullName>
    </submittedName>
</protein>
<gene>
    <name evidence="1" type="ORF">BECKFW1821C_GA0114237_100662</name>
</gene>
<name>A0A450TD63_9GAMM</name>
<proteinExistence type="predicted"/>
<sequence length="209" mass="23380">MAYGTFKTVEEVATEFDIEVAGKTTFMGQEALKVPVPRFDMVMENFHDDMSFINEVTICEQIISPILTIVSRNHDPLRVWSHVPYNVDEKAGLVGEPDYLIAPRTKYGGMARPALCVIEAKRDDFEFGWAQALAEMVASTLSGATFCYGVVTTGKLWEFGKLADGAFTVDTLATSTPRNLQETFDALNWLFGEIAKQYDFSRPILPEEE</sequence>
<dbReference type="AlphaFoldDB" id="A0A450TD63"/>
<evidence type="ECO:0000313" key="1">
    <source>
        <dbReference type="EMBL" id="VFJ64874.1"/>
    </source>
</evidence>
<reference evidence="1" key="1">
    <citation type="submission" date="2019-02" db="EMBL/GenBank/DDBJ databases">
        <authorList>
            <person name="Gruber-Vodicka R. H."/>
            <person name="Seah K. B. B."/>
        </authorList>
    </citation>
    <scope>NUCLEOTIDE SEQUENCE</scope>
    <source>
        <strain evidence="1">BECK_BZ131</strain>
    </source>
</reference>
<organism evidence="1">
    <name type="scientific">Candidatus Kentrum sp. FW</name>
    <dbReference type="NCBI Taxonomy" id="2126338"/>
    <lineage>
        <taxon>Bacteria</taxon>
        <taxon>Pseudomonadati</taxon>
        <taxon>Pseudomonadota</taxon>
        <taxon>Gammaproteobacteria</taxon>
        <taxon>Candidatus Kentrum</taxon>
    </lineage>
</organism>
<accession>A0A450TD63</accession>
<dbReference type="EMBL" id="CAADFE010000006">
    <property type="protein sequence ID" value="VFJ64874.1"/>
    <property type="molecule type" value="Genomic_DNA"/>
</dbReference>